<reference evidence="2" key="1">
    <citation type="journal article" date="2015" name="Nature">
        <title>Complex archaea that bridge the gap between prokaryotes and eukaryotes.</title>
        <authorList>
            <person name="Spang A."/>
            <person name="Saw J.H."/>
            <person name="Jorgensen S.L."/>
            <person name="Zaremba-Niedzwiedzka K."/>
            <person name="Martijn J."/>
            <person name="Lind A.E."/>
            <person name="van Eijk R."/>
            <person name="Schleper C."/>
            <person name="Guy L."/>
            <person name="Ettema T.J."/>
        </authorList>
    </citation>
    <scope>NUCLEOTIDE SEQUENCE</scope>
</reference>
<feature type="non-terminal residue" evidence="2">
    <location>
        <position position="1"/>
    </location>
</feature>
<dbReference type="Pfam" id="PF13486">
    <property type="entry name" value="Dehalogenase"/>
    <property type="match status" value="1"/>
</dbReference>
<feature type="domain" description="Reductive dehalogenase" evidence="1">
    <location>
        <begin position="40"/>
        <end position="141"/>
    </location>
</feature>
<evidence type="ECO:0000313" key="2">
    <source>
        <dbReference type="EMBL" id="KKK69490.1"/>
    </source>
</evidence>
<protein>
    <recommendedName>
        <fullName evidence="1">Reductive dehalogenase domain-containing protein</fullName>
    </recommendedName>
</protein>
<proteinExistence type="predicted"/>
<organism evidence="2">
    <name type="scientific">marine sediment metagenome</name>
    <dbReference type="NCBI Taxonomy" id="412755"/>
    <lineage>
        <taxon>unclassified sequences</taxon>
        <taxon>metagenomes</taxon>
        <taxon>ecological metagenomes</taxon>
    </lineage>
</organism>
<comment type="caution">
    <text evidence="2">The sequence shown here is derived from an EMBL/GenBank/DDBJ whole genome shotgun (WGS) entry which is preliminary data.</text>
</comment>
<dbReference type="InterPro" id="IPR028894">
    <property type="entry name" value="RDH_dom"/>
</dbReference>
<evidence type="ECO:0000259" key="1">
    <source>
        <dbReference type="Pfam" id="PF13486"/>
    </source>
</evidence>
<accession>A0A0F8Y796</accession>
<gene>
    <name evidence="2" type="ORF">LCGC14_2933500</name>
</gene>
<dbReference type="EMBL" id="LAZR01058623">
    <property type="protein sequence ID" value="KKK69490.1"/>
    <property type="molecule type" value="Genomic_DNA"/>
</dbReference>
<dbReference type="AlphaFoldDB" id="A0A0F8Y796"/>
<sequence length="152" mass="16543">ALELGAVSAGIAPLNPRYLYSHAGRGPDPWGSEIKNDHAFVLTFAVEMRWRAVDQAPYIGITAETAQQYLRAQHVSITLAAYIRLLGYSARAHISGSNYQVILPAVAHEAGLGELGRCGYLLSPRYGARIRLGAVTTDLPLKTDRPIRFGVQ</sequence>
<name>A0A0F8Y796_9ZZZZ</name>